<gene>
    <name evidence="3" type="ORF">IE37_00186</name>
</gene>
<accession>A0A315Y4F7</accession>
<feature type="coiled-coil region" evidence="1">
    <location>
        <begin position="15"/>
        <end position="49"/>
    </location>
</feature>
<comment type="caution">
    <text evidence="3">The sequence shown here is derived from an EMBL/GenBank/DDBJ whole genome shotgun (WGS) entry which is preliminary data.</text>
</comment>
<evidence type="ECO:0000256" key="2">
    <source>
        <dbReference type="SAM" id="MobiDB-lite"/>
    </source>
</evidence>
<organism evidence="3 4">
    <name type="scientific">Ruminococcus flavefaciens</name>
    <dbReference type="NCBI Taxonomy" id="1265"/>
    <lineage>
        <taxon>Bacteria</taxon>
        <taxon>Bacillati</taxon>
        <taxon>Bacillota</taxon>
        <taxon>Clostridia</taxon>
        <taxon>Eubacteriales</taxon>
        <taxon>Oscillospiraceae</taxon>
        <taxon>Ruminococcus</taxon>
    </lineage>
</organism>
<evidence type="ECO:0000313" key="4">
    <source>
        <dbReference type="Proteomes" id="UP000245720"/>
    </source>
</evidence>
<sequence>MEYGKNKNEGEVIPIALYSEKIADNDRKIEQLSKNIKRDTEKRKKLMEENARLSYQAICEQYNCTGQDLLDILSREHQQAEMLQTSGLSDADIAELAGSGRSSEDSDDIAFYDKQDSDDD</sequence>
<evidence type="ECO:0000313" key="3">
    <source>
        <dbReference type="EMBL" id="PWJ15292.1"/>
    </source>
</evidence>
<feature type="compositionally biased region" description="Basic and acidic residues" evidence="2">
    <location>
        <begin position="111"/>
        <end position="120"/>
    </location>
</feature>
<dbReference type="EMBL" id="QGDI01000001">
    <property type="protein sequence ID" value="PWJ15292.1"/>
    <property type="molecule type" value="Genomic_DNA"/>
</dbReference>
<protein>
    <submittedName>
        <fullName evidence="3">Uncharacterized protein</fullName>
    </submittedName>
</protein>
<feature type="region of interest" description="Disordered" evidence="2">
    <location>
        <begin position="96"/>
        <end position="120"/>
    </location>
</feature>
<dbReference type="RefSeq" id="WP_242978533.1">
    <property type="nucleotide sequence ID" value="NZ_QGDI01000001.1"/>
</dbReference>
<name>A0A315Y4F7_RUMFL</name>
<keyword evidence="1" id="KW-0175">Coiled coil</keyword>
<dbReference type="AlphaFoldDB" id="A0A315Y4F7"/>
<evidence type="ECO:0000256" key="1">
    <source>
        <dbReference type="SAM" id="Coils"/>
    </source>
</evidence>
<proteinExistence type="predicted"/>
<reference evidence="3 4" key="1">
    <citation type="submission" date="2018-05" db="EMBL/GenBank/DDBJ databases">
        <title>The Hungate 1000. A catalogue of reference genomes from the rumen microbiome.</title>
        <authorList>
            <person name="Kelly W."/>
        </authorList>
    </citation>
    <scope>NUCLEOTIDE SEQUENCE [LARGE SCALE GENOMIC DNA]</scope>
    <source>
        <strain evidence="3 4">SAb67</strain>
    </source>
</reference>
<dbReference type="Proteomes" id="UP000245720">
    <property type="component" value="Unassembled WGS sequence"/>
</dbReference>